<name>A0A917I5R4_9HYPH</name>
<gene>
    <name evidence="1" type="ORF">GCM10007036_10460</name>
</gene>
<organism evidence="1 2">
    <name type="scientific">Alsobacter metallidurans</name>
    <dbReference type="NCBI Taxonomy" id="340221"/>
    <lineage>
        <taxon>Bacteria</taxon>
        <taxon>Pseudomonadati</taxon>
        <taxon>Pseudomonadota</taxon>
        <taxon>Alphaproteobacteria</taxon>
        <taxon>Hyphomicrobiales</taxon>
        <taxon>Alsobacteraceae</taxon>
        <taxon>Alsobacter</taxon>
    </lineage>
</organism>
<proteinExistence type="predicted"/>
<reference evidence="1" key="2">
    <citation type="submission" date="2020-09" db="EMBL/GenBank/DDBJ databases">
        <authorList>
            <person name="Sun Q."/>
            <person name="Zhou Y."/>
        </authorList>
    </citation>
    <scope>NUCLEOTIDE SEQUENCE</scope>
    <source>
        <strain evidence="1">CGMCC 1.12214</strain>
    </source>
</reference>
<evidence type="ECO:0000313" key="1">
    <source>
        <dbReference type="EMBL" id="GGH12543.1"/>
    </source>
</evidence>
<dbReference type="RefSeq" id="WP_188516629.1">
    <property type="nucleotide sequence ID" value="NZ_BMES01000001.1"/>
</dbReference>
<sequence length="75" mass="8068">MKREVMVRLQRLEARQASYVAIVPKATRDAAVSASLASYRNADGILASVGPLGGSRHVTVEQQRAAIEAAFRADD</sequence>
<keyword evidence="2" id="KW-1185">Reference proteome</keyword>
<evidence type="ECO:0000313" key="2">
    <source>
        <dbReference type="Proteomes" id="UP000603912"/>
    </source>
</evidence>
<comment type="caution">
    <text evidence="1">The sequence shown here is derived from an EMBL/GenBank/DDBJ whole genome shotgun (WGS) entry which is preliminary data.</text>
</comment>
<protein>
    <submittedName>
        <fullName evidence="1">Uncharacterized protein</fullName>
    </submittedName>
</protein>
<accession>A0A917I5R4</accession>
<dbReference type="EMBL" id="BMES01000001">
    <property type="protein sequence ID" value="GGH12543.1"/>
    <property type="molecule type" value="Genomic_DNA"/>
</dbReference>
<dbReference type="Proteomes" id="UP000603912">
    <property type="component" value="Unassembled WGS sequence"/>
</dbReference>
<reference evidence="1" key="1">
    <citation type="journal article" date="2014" name="Int. J. Syst. Evol. Microbiol.">
        <title>Complete genome sequence of Corynebacterium casei LMG S-19264T (=DSM 44701T), isolated from a smear-ripened cheese.</title>
        <authorList>
            <consortium name="US DOE Joint Genome Institute (JGI-PGF)"/>
            <person name="Walter F."/>
            <person name="Albersmeier A."/>
            <person name="Kalinowski J."/>
            <person name="Ruckert C."/>
        </authorList>
    </citation>
    <scope>NUCLEOTIDE SEQUENCE</scope>
    <source>
        <strain evidence="1">CGMCC 1.12214</strain>
    </source>
</reference>
<dbReference type="AlphaFoldDB" id="A0A917I5R4"/>